<feature type="domain" description="G" evidence="2">
    <location>
        <begin position="20"/>
        <end position="80"/>
    </location>
</feature>
<accession>A0A2T2P8T7</accession>
<dbReference type="InterPro" id="IPR006073">
    <property type="entry name" value="GTP-bd"/>
</dbReference>
<feature type="compositionally biased region" description="Polar residues" evidence="1">
    <location>
        <begin position="272"/>
        <end position="301"/>
    </location>
</feature>
<evidence type="ECO:0000313" key="3">
    <source>
        <dbReference type="EMBL" id="PSN74073.1"/>
    </source>
</evidence>
<feature type="region of interest" description="Disordered" evidence="1">
    <location>
        <begin position="255"/>
        <end position="307"/>
    </location>
</feature>
<dbReference type="SUPFAM" id="SSF52540">
    <property type="entry name" value="P-loop containing nucleoside triphosphate hydrolases"/>
    <property type="match status" value="1"/>
</dbReference>
<feature type="compositionally biased region" description="Low complexity" evidence="1">
    <location>
        <begin position="354"/>
        <end position="368"/>
    </location>
</feature>
<proteinExistence type="predicted"/>
<organism evidence="3 4">
    <name type="scientific">Corynespora cassiicola Philippines</name>
    <dbReference type="NCBI Taxonomy" id="1448308"/>
    <lineage>
        <taxon>Eukaryota</taxon>
        <taxon>Fungi</taxon>
        <taxon>Dikarya</taxon>
        <taxon>Ascomycota</taxon>
        <taxon>Pezizomycotina</taxon>
        <taxon>Dothideomycetes</taxon>
        <taxon>Pleosporomycetidae</taxon>
        <taxon>Pleosporales</taxon>
        <taxon>Corynesporascaceae</taxon>
        <taxon>Corynespora</taxon>
    </lineage>
</organism>
<feature type="region of interest" description="Disordered" evidence="1">
    <location>
        <begin position="354"/>
        <end position="384"/>
    </location>
</feature>
<dbReference type="CDD" id="cd00882">
    <property type="entry name" value="Ras_like_GTPase"/>
    <property type="match status" value="1"/>
</dbReference>
<dbReference type="GO" id="GO:0005525">
    <property type="term" value="F:GTP binding"/>
    <property type="evidence" value="ECO:0007669"/>
    <property type="project" value="InterPro"/>
</dbReference>
<dbReference type="Gene3D" id="3.40.50.300">
    <property type="entry name" value="P-loop containing nucleotide triphosphate hydrolases"/>
    <property type="match status" value="1"/>
</dbReference>
<evidence type="ECO:0000259" key="2">
    <source>
        <dbReference type="Pfam" id="PF01926"/>
    </source>
</evidence>
<sequence length="384" mass="42362">MAVFRLLMLTKSNSMGADLIIVTGASGAGKSSFIQCITGRDIYVSSGHESATAKTALVPAVINGKKYLFLDMPGFSASDRDDFDTFRMLVTAMATVQCYVRFRGVIYVDSLKEDRLQNYRALNFGWLSCFCGENYMPNVTIVSTCWDGLDEEGIAEKLKRFENFRAEALGGRFFRHGAKEFQHGRVVEDGKSKTLSMKKKGNERAYHAQRMIHEHYGEDSDLKLKIYVEIEDGCPLEYTTAGRWLREGGVNPGLSGASAEYSPEPEIHDGGSPSSGNAGTKSNQQDTGSRNNTRSTGNAPPNQGFWAGLGPKDALPWVQLLIRAAYVFRKSSVPSFSSQPGWFDDQNSFDDSESFFSRWSSDSSSMPSETPGSTKNSSWQCAVM</sequence>
<dbReference type="Pfam" id="PF01926">
    <property type="entry name" value="MMR_HSR1"/>
    <property type="match status" value="1"/>
</dbReference>
<name>A0A2T2P8T7_CORCC</name>
<dbReference type="STRING" id="1448308.A0A2T2P8T7"/>
<dbReference type="InterPro" id="IPR027417">
    <property type="entry name" value="P-loop_NTPase"/>
</dbReference>
<dbReference type="Proteomes" id="UP000240883">
    <property type="component" value="Unassembled WGS sequence"/>
</dbReference>
<evidence type="ECO:0000313" key="4">
    <source>
        <dbReference type="Proteomes" id="UP000240883"/>
    </source>
</evidence>
<dbReference type="AlphaFoldDB" id="A0A2T2P8T7"/>
<gene>
    <name evidence="3" type="ORF">BS50DRAFT_566969</name>
</gene>
<keyword evidence="4" id="KW-1185">Reference proteome</keyword>
<protein>
    <recommendedName>
        <fullName evidence="2">G domain-containing protein</fullName>
    </recommendedName>
</protein>
<dbReference type="OrthoDB" id="8954335at2759"/>
<reference evidence="3 4" key="1">
    <citation type="journal article" date="2018" name="Front. Microbiol.">
        <title>Genome-Wide Analysis of Corynespora cassiicola Leaf Fall Disease Putative Effectors.</title>
        <authorList>
            <person name="Lopez D."/>
            <person name="Ribeiro S."/>
            <person name="Label P."/>
            <person name="Fumanal B."/>
            <person name="Venisse J.S."/>
            <person name="Kohler A."/>
            <person name="de Oliveira R.R."/>
            <person name="Labutti K."/>
            <person name="Lipzen A."/>
            <person name="Lail K."/>
            <person name="Bauer D."/>
            <person name="Ohm R.A."/>
            <person name="Barry K.W."/>
            <person name="Spatafora J."/>
            <person name="Grigoriev I.V."/>
            <person name="Martin F.M."/>
            <person name="Pujade-Renaud V."/>
        </authorList>
    </citation>
    <scope>NUCLEOTIDE SEQUENCE [LARGE SCALE GENOMIC DNA]</scope>
    <source>
        <strain evidence="3 4">Philippines</strain>
    </source>
</reference>
<feature type="compositionally biased region" description="Polar residues" evidence="1">
    <location>
        <begin position="370"/>
        <end position="384"/>
    </location>
</feature>
<evidence type="ECO:0000256" key="1">
    <source>
        <dbReference type="SAM" id="MobiDB-lite"/>
    </source>
</evidence>
<dbReference type="EMBL" id="KZ678128">
    <property type="protein sequence ID" value="PSN74073.1"/>
    <property type="molecule type" value="Genomic_DNA"/>
</dbReference>